<feature type="DNA-binding region" description="H-T-H motif" evidence="4">
    <location>
        <begin position="31"/>
        <end position="50"/>
    </location>
</feature>
<dbReference type="EMBL" id="JACATZ010000003">
    <property type="protein sequence ID" value="NWJ47596.1"/>
    <property type="molecule type" value="Genomic_DNA"/>
</dbReference>
<gene>
    <name evidence="6" type="ORF">HXX08_17205</name>
    <name evidence="7" type="ORF">OZ401_003125</name>
</gene>
<dbReference type="AlphaFoldDB" id="A0A8T7M6C7"/>
<reference evidence="6 8" key="1">
    <citation type="submission" date="2020-06" db="EMBL/GenBank/DDBJ databases">
        <title>Anoxygenic phototrophic Chloroflexota member uses a Type I reaction center.</title>
        <authorList>
            <person name="Tsuji J.M."/>
            <person name="Shaw N.A."/>
            <person name="Nagashima S."/>
            <person name="Venkiteswaran J."/>
            <person name="Schiff S.L."/>
            <person name="Hanada S."/>
            <person name="Tank M."/>
            <person name="Neufeld J.D."/>
        </authorList>
    </citation>
    <scope>NUCLEOTIDE SEQUENCE [LARGE SCALE GENOMIC DNA]</scope>
    <source>
        <strain evidence="6">L227-S17</strain>
    </source>
</reference>
<dbReference type="Proteomes" id="UP001431572">
    <property type="component" value="Chromosome 2"/>
</dbReference>
<evidence type="ECO:0000256" key="4">
    <source>
        <dbReference type="PROSITE-ProRule" id="PRU00335"/>
    </source>
</evidence>
<dbReference type="Gene3D" id="1.10.10.60">
    <property type="entry name" value="Homeodomain-like"/>
    <property type="match status" value="1"/>
</dbReference>
<dbReference type="PANTHER" id="PTHR43479:SF11">
    <property type="entry name" value="ACREF_ENVCD OPERON REPRESSOR-RELATED"/>
    <property type="match status" value="1"/>
</dbReference>
<dbReference type="PANTHER" id="PTHR43479">
    <property type="entry name" value="ACREF/ENVCD OPERON REPRESSOR-RELATED"/>
    <property type="match status" value="1"/>
</dbReference>
<evidence type="ECO:0000259" key="5">
    <source>
        <dbReference type="PROSITE" id="PS50977"/>
    </source>
</evidence>
<dbReference type="InterPro" id="IPR036271">
    <property type="entry name" value="Tet_transcr_reg_TetR-rel_C_sf"/>
</dbReference>
<keyword evidence="3" id="KW-0804">Transcription</keyword>
<organism evidence="6 8">
    <name type="scientific">Candidatus Chlorohelix allophototropha</name>
    <dbReference type="NCBI Taxonomy" id="3003348"/>
    <lineage>
        <taxon>Bacteria</taxon>
        <taxon>Bacillati</taxon>
        <taxon>Chloroflexota</taxon>
        <taxon>Chloroflexia</taxon>
        <taxon>Candidatus Chloroheliales</taxon>
        <taxon>Candidatus Chloroheliaceae</taxon>
        <taxon>Candidatus Chlorohelix</taxon>
    </lineage>
</organism>
<accession>A0A8T7M6C7</accession>
<keyword evidence="2 4" id="KW-0238">DNA-binding</keyword>
<dbReference type="RefSeq" id="WP_341471389.1">
    <property type="nucleotide sequence ID" value="NZ_CP128400.1"/>
</dbReference>
<dbReference type="Pfam" id="PF14514">
    <property type="entry name" value="TetR_C_9"/>
    <property type="match status" value="1"/>
</dbReference>
<evidence type="ECO:0000256" key="1">
    <source>
        <dbReference type="ARBA" id="ARBA00023015"/>
    </source>
</evidence>
<dbReference type="InterPro" id="IPR050624">
    <property type="entry name" value="HTH-type_Tx_Regulator"/>
</dbReference>
<keyword evidence="9" id="KW-1185">Reference proteome</keyword>
<evidence type="ECO:0000313" key="6">
    <source>
        <dbReference type="EMBL" id="NWJ47596.1"/>
    </source>
</evidence>
<evidence type="ECO:0000313" key="9">
    <source>
        <dbReference type="Proteomes" id="UP001431572"/>
    </source>
</evidence>
<evidence type="ECO:0000256" key="2">
    <source>
        <dbReference type="ARBA" id="ARBA00023125"/>
    </source>
</evidence>
<keyword evidence="1" id="KW-0805">Transcription regulation</keyword>
<dbReference type="Gene3D" id="1.10.357.10">
    <property type="entry name" value="Tetracycline Repressor, domain 2"/>
    <property type="match status" value="1"/>
</dbReference>
<dbReference type="Proteomes" id="UP000521676">
    <property type="component" value="Unassembled WGS sequence"/>
</dbReference>
<evidence type="ECO:0000256" key="3">
    <source>
        <dbReference type="ARBA" id="ARBA00023163"/>
    </source>
</evidence>
<dbReference type="PROSITE" id="PS50977">
    <property type="entry name" value="HTH_TETR_2"/>
    <property type="match status" value="1"/>
</dbReference>
<dbReference type="SUPFAM" id="SSF46689">
    <property type="entry name" value="Homeodomain-like"/>
    <property type="match status" value="1"/>
</dbReference>
<sequence length="207" mass="23842">MKSDLRTTDTKERVIAEALRLYQLGGYSYLNMDHIARTLKITRPALYFHFPGGKDQLIIEVIKSWGEEVIKQVETAIRENEDVRTRLKHIMYGVTLLPLPDDKEIAQAQLCHLNQQAQEQMHLFIISINRIITGVIEEGICKGELRQVDPNIVFISFTGLCHQVEKLPVIRQLLPQEFANKFPDTVEELADKLLELWFEGIIARCTT</sequence>
<evidence type="ECO:0000313" key="7">
    <source>
        <dbReference type="EMBL" id="WJW69508.1"/>
    </source>
</evidence>
<evidence type="ECO:0000313" key="8">
    <source>
        <dbReference type="Proteomes" id="UP000521676"/>
    </source>
</evidence>
<dbReference type="GO" id="GO:0003677">
    <property type="term" value="F:DNA binding"/>
    <property type="evidence" value="ECO:0007669"/>
    <property type="project" value="UniProtKB-UniRule"/>
</dbReference>
<dbReference type="InterPro" id="IPR011075">
    <property type="entry name" value="TetR_C"/>
</dbReference>
<name>A0A8T7M6C7_9CHLR</name>
<protein>
    <submittedName>
        <fullName evidence="6">TetR/AcrR family transcriptional regulator</fullName>
    </submittedName>
</protein>
<dbReference type="EMBL" id="CP128400">
    <property type="protein sequence ID" value="WJW69508.1"/>
    <property type="molecule type" value="Genomic_DNA"/>
</dbReference>
<dbReference type="InterPro" id="IPR001647">
    <property type="entry name" value="HTH_TetR"/>
</dbReference>
<dbReference type="InterPro" id="IPR009057">
    <property type="entry name" value="Homeodomain-like_sf"/>
</dbReference>
<proteinExistence type="predicted"/>
<dbReference type="Pfam" id="PF00440">
    <property type="entry name" value="TetR_N"/>
    <property type="match status" value="1"/>
</dbReference>
<dbReference type="SUPFAM" id="SSF48498">
    <property type="entry name" value="Tetracyclin repressor-like, C-terminal domain"/>
    <property type="match status" value="1"/>
</dbReference>
<reference evidence="7" key="2">
    <citation type="journal article" date="2024" name="Nature">
        <title>Anoxygenic phototroph of the Chloroflexota uses a type I reaction centre.</title>
        <authorList>
            <person name="Tsuji J.M."/>
            <person name="Shaw N.A."/>
            <person name="Nagashima S."/>
            <person name="Venkiteswaran J.J."/>
            <person name="Schiff S.L."/>
            <person name="Watanabe T."/>
            <person name="Fukui M."/>
            <person name="Hanada S."/>
            <person name="Tank M."/>
            <person name="Neufeld J.D."/>
        </authorList>
    </citation>
    <scope>NUCLEOTIDE SEQUENCE</scope>
    <source>
        <strain evidence="7">L227-S17</strain>
    </source>
</reference>
<feature type="domain" description="HTH tetR-type" evidence="5">
    <location>
        <begin position="8"/>
        <end position="68"/>
    </location>
</feature>